<accession>A0A922LB27</accession>
<reference evidence="3" key="3">
    <citation type="journal article" date="2021" name="World Allergy Organ. J.">
        <title>Chromosome-level assembly of Dermatophagoides farinae genome and transcriptome reveals two novel allergens Der f 37 and Der f 39.</title>
        <authorList>
            <person name="Chen J."/>
            <person name="Cai Z."/>
            <person name="Fan D."/>
            <person name="Hu J."/>
            <person name="Hou Y."/>
            <person name="He Y."/>
            <person name="Zhang Z."/>
            <person name="Zhao Z."/>
            <person name="Gao P."/>
            <person name="Hu W."/>
            <person name="Sun J."/>
            <person name="Li J."/>
            <person name="Ji K."/>
        </authorList>
    </citation>
    <scope>NUCLEOTIDE SEQUENCE</scope>
    <source>
        <strain evidence="3">JKM2019</strain>
    </source>
</reference>
<dbReference type="GO" id="GO:0006357">
    <property type="term" value="P:regulation of transcription by RNA polymerase II"/>
    <property type="evidence" value="ECO:0007669"/>
    <property type="project" value="TreeGrafter"/>
</dbReference>
<evidence type="ECO:0000313" key="3">
    <source>
        <dbReference type="EMBL" id="KAH7641996.1"/>
    </source>
</evidence>
<gene>
    <name evidence="4" type="primary">GPS2</name>
    <name evidence="4" type="ORF">DERF_003008</name>
    <name evidence="3" type="ORF">HUG17_5041</name>
</gene>
<feature type="compositionally biased region" description="Polar residues" evidence="2">
    <location>
        <begin position="223"/>
        <end position="234"/>
    </location>
</feature>
<dbReference type="GO" id="GO:0003712">
    <property type="term" value="F:transcription coregulator activity"/>
    <property type="evidence" value="ECO:0007669"/>
    <property type="project" value="TreeGrafter"/>
</dbReference>
<feature type="compositionally biased region" description="Polar residues" evidence="2">
    <location>
        <begin position="261"/>
        <end position="300"/>
    </location>
</feature>
<dbReference type="OrthoDB" id="6513005at2759"/>
<dbReference type="PANTHER" id="PTHR22654:SF2">
    <property type="entry name" value="G PROTEIN PATHWAY SUPPRESSOR 2"/>
    <property type="match status" value="1"/>
</dbReference>
<dbReference type="EMBL" id="ASGP02000001">
    <property type="protein sequence ID" value="KAH9529104.1"/>
    <property type="molecule type" value="Genomic_DNA"/>
</dbReference>
<organism evidence="4 5">
    <name type="scientific">Dermatophagoides farinae</name>
    <name type="common">American house dust mite</name>
    <dbReference type="NCBI Taxonomy" id="6954"/>
    <lineage>
        <taxon>Eukaryota</taxon>
        <taxon>Metazoa</taxon>
        <taxon>Ecdysozoa</taxon>
        <taxon>Arthropoda</taxon>
        <taxon>Chelicerata</taxon>
        <taxon>Arachnida</taxon>
        <taxon>Acari</taxon>
        <taxon>Acariformes</taxon>
        <taxon>Sarcoptiformes</taxon>
        <taxon>Astigmata</taxon>
        <taxon>Psoroptidia</taxon>
        <taxon>Analgoidea</taxon>
        <taxon>Pyroglyphidae</taxon>
        <taxon>Dermatophagoidinae</taxon>
        <taxon>Dermatophagoides</taxon>
    </lineage>
</organism>
<name>A0A922LB27_DERFA</name>
<evidence type="ECO:0000313" key="4">
    <source>
        <dbReference type="EMBL" id="KAH9529104.1"/>
    </source>
</evidence>
<dbReference type="EMBL" id="SDOV01000004">
    <property type="protein sequence ID" value="KAH7641996.1"/>
    <property type="molecule type" value="Genomic_DNA"/>
</dbReference>
<dbReference type="GO" id="GO:0005667">
    <property type="term" value="C:transcription regulator complex"/>
    <property type="evidence" value="ECO:0007669"/>
    <property type="project" value="TreeGrafter"/>
</dbReference>
<sequence length="482" mass="51996">MASLSIVDKINHQHKSHLKHFVVQTRSFQIEKSRNMEMYPRLRIHIQRQNEKRKQEMEMSEELKRAKREKELKHNLDKRTLDEIKEEITRKERKLADLGSEKHKLFAEFKKVCNEDNSRKNLQRQKEASVMLNLTFGPSQSGGPGSQQLPLSLATLPSSSSSAATSSALALSQSQLNQNVASLKFPNAQHHPSSITNSNSIIPPLPNPTIMPLHESFYAVHQNASGGNASHPSNKQPPPQRFLSAPPVTMAVYSANYATQLERQQQQRSSVQTNSTTTSASLPNVMPSVSSPYSLISNSKVAPPPPPTPIYSKPPPSSSMNPALIAGGIPFQAIPPTGSDRLPRLSSSSSAPIVSSAGYKRLHESSNPTIVSSTGSTLPTLNLAAVAAAAHSGHQQVHPTAAHIPAFLSAYPPPPPSGKPQGQAPPPGSILHPVSAGSAAAAFPPGLSLTPHMQSFQNSIFHQSLIMGGQNPFLPPNTNPPK</sequence>
<feature type="region of interest" description="Disordered" evidence="2">
    <location>
        <begin position="409"/>
        <end position="433"/>
    </location>
</feature>
<keyword evidence="5" id="KW-1185">Reference proteome</keyword>
<feature type="compositionally biased region" description="Pro residues" evidence="2">
    <location>
        <begin position="302"/>
        <end position="317"/>
    </location>
</feature>
<feature type="region of interest" description="Disordered" evidence="2">
    <location>
        <begin position="134"/>
        <end position="153"/>
    </location>
</feature>
<dbReference type="PANTHER" id="PTHR22654">
    <property type="entry name" value="G PROTEIN PATHWAY SUPPRESSOR 2"/>
    <property type="match status" value="1"/>
</dbReference>
<reference evidence="4" key="1">
    <citation type="submission" date="2013-05" db="EMBL/GenBank/DDBJ databases">
        <authorList>
            <person name="Yim A.K.Y."/>
            <person name="Chan T.F."/>
            <person name="Ji K.M."/>
            <person name="Liu X.Y."/>
            <person name="Zhou J.W."/>
            <person name="Li R.Q."/>
            <person name="Yang K.Y."/>
            <person name="Li J."/>
            <person name="Li M."/>
            <person name="Law P.T.W."/>
            <person name="Wu Y.L."/>
            <person name="Cai Z.L."/>
            <person name="Qin H."/>
            <person name="Bao Y."/>
            <person name="Leung R.K.K."/>
            <person name="Ng P.K.S."/>
            <person name="Zou J."/>
            <person name="Zhong X.J."/>
            <person name="Ran P.X."/>
            <person name="Zhong N.S."/>
            <person name="Liu Z.G."/>
            <person name="Tsui S.K.W."/>
        </authorList>
    </citation>
    <scope>NUCLEOTIDE SEQUENCE</scope>
    <source>
        <strain evidence="4">Derf</strain>
        <tissue evidence="4">Whole organism</tissue>
    </source>
</reference>
<evidence type="ECO:0000313" key="5">
    <source>
        <dbReference type="Proteomes" id="UP000790347"/>
    </source>
</evidence>
<feature type="non-terminal residue" evidence="4">
    <location>
        <position position="1"/>
    </location>
</feature>
<dbReference type="InterPro" id="IPR026094">
    <property type="entry name" value="GPS2"/>
</dbReference>
<dbReference type="Proteomes" id="UP000828236">
    <property type="component" value="Unassembled WGS sequence"/>
</dbReference>
<reference evidence="3" key="2">
    <citation type="submission" date="2020-06" db="EMBL/GenBank/DDBJ databases">
        <authorList>
            <person name="Ji K."/>
            <person name="Li J."/>
        </authorList>
    </citation>
    <scope>NUCLEOTIDE SEQUENCE</scope>
    <source>
        <strain evidence="3">JKM2019</strain>
        <tissue evidence="3">Whole body</tissue>
    </source>
</reference>
<keyword evidence="1" id="KW-0175">Coiled coil</keyword>
<feature type="compositionally biased region" description="Pro residues" evidence="2">
    <location>
        <begin position="411"/>
        <end position="428"/>
    </location>
</feature>
<evidence type="ECO:0000256" key="1">
    <source>
        <dbReference type="SAM" id="Coils"/>
    </source>
</evidence>
<evidence type="ECO:0000256" key="2">
    <source>
        <dbReference type="SAM" id="MobiDB-lite"/>
    </source>
</evidence>
<feature type="coiled-coil region" evidence="1">
    <location>
        <begin position="46"/>
        <end position="101"/>
    </location>
</feature>
<feature type="region of interest" description="Disordered" evidence="2">
    <location>
        <begin position="223"/>
        <end position="243"/>
    </location>
</feature>
<reference evidence="4" key="4">
    <citation type="journal article" date="2022" name="Res Sq">
        <title>Comparative Genomics Reveals Insights into the Divergent Evolution of Astigmatic Mites and Household Pest Adaptations.</title>
        <authorList>
            <person name="Xiong Q."/>
            <person name="Wan A.T.-Y."/>
            <person name="Liu X.-Y."/>
            <person name="Fung C.S.-H."/>
            <person name="Xiao X."/>
            <person name="Malainual N."/>
            <person name="Hou J."/>
            <person name="Wang L."/>
            <person name="Wang M."/>
            <person name="Yang K."/>
            <person name="Cui Y."/>
            <person name="Leung E."/>
            <person name="Nong W."/>
            <person name="Shin S.-K."/>
            <person name="Au S."/>
            <person name="Jeong K.Y."/>
            <person name="Chew F.T."/>
            <person name="Hui J."/>
            <person name="Leung T.F."/>
            <person name="Tungtrongchitr A."/>
            <person name="Zhong N."/>
            <person name="Liu Z."/>
            <person name="Tsui S."/>
        </authorList>
    </citation>
    <scope>NUCLEOTIDE SEQUENCE</scope>
    <source>
        <strain evidence="4">Derf</strain>
        <tissue evidence="4">Whole organism</tissue>
    </source>
</reference>
<comment type="caution">
    <text evidence="4">The sequence shown here is derived from an EMBL/GenBank/DDBJ whole genome shotgun (WGS) entry which is preliminary data.</text>
</comment>
<dbReference type="Pfam" id="PF15991">
    <property type="entry name" value="G_path_suppress"/>
    <property type="match status" value="1"/>
</dbReference>
<dbReference type="Proteomes" id="UP000790347">
    <property type="component" value="Unassembled WGS sequence"/>
</dbReference>
<dbReference type="AlphaFoldDB" id="A0A922LB27"/>
<protein>
    <submittedName>
        <fullName evidence="4">G-protein pathway suppressor</fullName>
    </submittedName>
</protein>
<proteinExistence type="predicted"/>
<feature type="region of interest" description="Disordered" evidence="2">
    <location>
        <begin position="261"/>
        <end position="350"/>
    </location>
</feature>